<accession>A0A8S9A096</accession>
<feature type="compositionally biased region" description="Polar residues" evidence="1">
    <location>
        <begin position="182"/>
        <end position="193"/>
    </location>
</feature>
<reference evidence="2 3" key="1">
    <citation type="submission" date="2017-07" db="EMBL/GenBank/DDBJ databases">
        <title>Genome sequence of the Sordaria macrospora wild type strain R19027.</title>
        <authorList>
            <person name="Nowrousian M."/>
            <person name="Teichert I."/>
            <person name="Kueck U."/>
        </authorList>
    </citation>
    <scope>NUCLEOTIDE SEQUENCE [LARGE SCALE GENOMIC DNA]</scope>
    <source>
        <strain evidence="2 3">R19027</strain>
        <tissue evidence="2">Mycelium</tissue>
    </source>
</reference>
<protein>
    <submittedName>
        <fullName evidence="2">Uncharacterized protein</fullName>
    </submittedName>
</protein>
<evidence type="ECO:0000313" key="2">
    <source>
        <dbReference type="EMBL" id="KAA8634261.1"/>
    </source>
</evidence>
<feature type="region of interest" description="Disordered" evidence="1">
    <location>
        <begin position="441"/>
        <end position="466"/>
    </location>
</feature>
<feature type="compositionally biased region" description="Polar residues" evidence="1">
    <location>
        <begin position="780"/>
        <end position="790"/>
    </location>
</feature>
<feature type="region of interest" description="Disordered" evidence="1">
    <location>
        <begin position="242"/>
        <end position="263"/>
    </location>
</feature>
<dbReference type="Proteomes" id="UP000433876">
    <property type="component" value="Unassembled WGS sequence"/>
</dbReference>
<feature type="region of interest" description="Disordered" evidence="1">
    <location>
        <begin position="1211"/>
        <end position="1230"/>
    </location>
</feature>
<dbReference type="VEuPathDB" id="FungiDB:SMAC_05512"/>
<dbReference type="OMA" id="DDCHERY"/>
<sequence>MDANPFDAPGPLAGFYDDGQAMWNTAFPVLPRGPCNYTDPALPRCGCRRFWSKLNATPDSAELCQCSHHACFHDDFPAPSQLPPTPSLAFAGLPPTNIQKSNSFMGTQHTRGLPSPMEEIHQSFVPNRSSHLGVSMDFGLMNFHASSFNQRIVASQPLQIQEQPYQSMEKQAAILDEAPVTGWNNGNKTQQTEGYEETQPLSPDNFLMPSQAPSTTASSQRRYMAPFFGKGLDTLTRPSALRKEASNPEKGAEHLEGPVQANPQDVCGPMDLMAPLQYKPDMTPRPGSAHNQSFLAVKDDLKHITNVINLQEHRIDRLENTSFSVIGHDDCYDKHEHTDLRVTELESRVDEVEKILNDNASVAGASVVSAVSNSTVRSSQKVTLSQFQALQAQISELQATSLPTYNKPWDLEVVFLPFPLKGIWVDARRIFDLRQSMGPDEDWTQLPSTLSRATPDPHDPGFSEWPGQYPDSGWMLPKAFANGRMIDQRLRSRGFIKTVQVRGPDARDVQLAIHKAFGNVIEPSSHLLYHSKAAPESPLNEFPGLRQDWVPLRKIHRDNRLRFLAPAEMATPALWGFTFLMSSVVMKAPKTIGTHRLYITQPEAYIQDYIMGYRALRPSWTWQRVRELSRVYPETHDPDETASDPDGTPEADALEECWTRSDILDEVPITDAANQRNGQAQLSSERSDTASFHTASSFSKASGTGAESPQTVLWKERKASLASLSRSRSFSPAGPSSSSPTGRSHKQSSLTRYTKKPYDRQSSPRVSGRGSLVPGGHHQSPPTNAFSPPTVSIKKRRGKDPDPTDLDYPRQTASNYGRNRDRSMSRRCMSRSPTPAFYATPRSERFPSEVGFHRGSSRGPLLPSDGYAQDSDQEMTGLSSGSDEGNDEDDGDDEDDEMTDCPIDDAATPKRFSSSESVSDFFFDPDVDDHDQEDELDGAKTDGEGQGQGHGQARPLKSQDIPRAGIETDNDDFGPFSQHSQSPLHDTQEDLDINVDEEREEIGCDDDNDGNQTDHSEAPSEYPSKNISAALSPETTRLPSPLISSGRGSRSGGIQGGSQQQHQQGYQQSYPYPRALTKNQNLVLDIQDVIRLGHHEEHPHQRESQELPPQLQHHSPVATEAGSQELGEAPSHVSRSSQATTVINTVTTSNAAGTATMSKGKERNMDVKATETDTQIWRGKPTATTATATATATKPEASWVGWAETATGKWSGFEFEIHEDETRTGTGTQG</sequence>
<feature type="compositionally biased region" description="Polar residues" evidence="1">
    <location>
        <begin position="672"/>
        <end position="711"/>
    </location>
</feature>
<feature type="compositionally biased region" description="Polar residues" evidence="1">
    <location>
        <begin position="1133"/>
        <end position="1157"/>
    </location>
</feature>
<proteinExistence type="predicted"/>
<feature type="compositionally biased region" description="Basic and acidic residues" evidence="1">
    <location>
        <begin position="1159"/>
        <end position="1171"/>
    </location>
</feature>
<feature type="region of interest" description="Disordered" evidence="1">
    <location>
        <begin position="180"/>
        <end position="205"/>
    </location>
</feature>
<feature type="compositionally biased region" description="Low complexity" evidence="1">
    <location>
        <begin position="912"/>
        <end position="922"/>
    </location>
</feature>
<organism evidence="2 3">
    <name type="scientific">Sordaria macrospora</name>
    <dbReference type="NCBI Taxonomy" id="5147"/>
    <lineage>
        <taxon>Eukaryota</taxon>
        <taxon>Fungi</taxon>
        <taxon>Dikarya</taxon>
        <taxon>Ascomycota</taxon>
        <taxon>Pezizomycotina</taxon>
        <taxon>Sordariomycetes</taxon>
        <taxon>Sordariomycetidae</taxon>
        <taxon>Sordariales</taxon>
        <taxon>Sordariaceae</taxon>
        <taxon>Sordaria</taxon>
    </lineage>
</organism>
<feature type="compositionally biased region" description="Acidic residues" evidence="1">
    <location>
        <begin position="884"/>
        <end position="903"/>
    </location>
</feature>
<feature type="compositionally biased region" description="Low complexity" evidence="1">
    <location>
        <begin position="720"/>
        <end position="742"/>
    </location>
</feature>
<comment type="caution">
    <text evidence="2">The sequence shown here is derived from an EMBL/GenBank/DDBJ whole genome shotgun (WGS) entry which is preliminary data.</text>
</comment>
<feature type="compositionally biased region" description="Low complexity" evidence="1">
    <location>
        <begin position="1182"/>
        <end position="1192"/>
    </location>
</feature>
<evidence type="ECO:0000313" key="3">
    <source>
        <dbReference type="Proteomes" id="UP000433876"/>
    </source>
</evidence>
<feature type="region of interest" description="Disordered" evidence="1">
    <location>
        <begin position="1096"/>
        <end position="1192"/>
    </location>
</feature>
<name>A0A8S9A096_SORMA</name>
<feature type="compositionally biased region" description="Acidic residues" evidence="1">
    <location>
        <begin position="923"/>
        <end position="936"/>
    </location>
</feature>
<feature type="compositionally biased region" description="Acidic residues" evidence="1">
    <location>
        <begin position="989"/>
        <end position="1009"/>
    </location>
</feature>
<feature type="region of interest" description="Disordered" evidence="1">
    <location>
        <begin position="670"/>
        <end position="1067"/>
    </location>
</feature>
<dbReference type="AlphaFoldDB" id="A0A8S9A096"/>
<feature type="compositionally biased region" description="Basic and acidic residues" evidence="1">
    <location>
        <begin position="1096"/>
        <end position="1105"/>
    </location>
</feature>
<feature type="compositionally biased region" description="Polar residues" evidence="1">
    <location>
        <begin position="1023"/>
        <end position="1038"/>
    </location>
</feature>
<dbReference type="EMBL" id="NMPR01000025">
    <property type="protein sequence ID" value="KAA8634261.1"/>
    <property type="molecule type" value="Genomic_DNA"/>
</dbReference>
<evidence type="ECO:0000256" key="1">
    <source>
        <dbReference type="SAM" id="MobiDB-lite"/>
    </source>
</evidence>
<gene>
    <name evidence="2" type="ORF">SMACR_05512</name>
</gene>
<feature type="compositionally biased region" description="Low complexity" evidence="1">
    <location>
        <begin position="1057"/>
        <end position="1067"/>
    </location>
</feature>
<feature type="compositionally biased region" description="Basic and acidic residues" evidence="1">
    <location>
        <begin position="242"/>
        <end position="256"/>
    </location>
</feature>